<organism evidence="1 2">
    <name type="scientific">Thiohalorhabdus methylotrophus</name>
    <dbReference type="NCBI Taxonomy" id="3242694"/>
    <lineage>
        <taxon>Bacteria</taxon>
        <taxon>Pseudomonadati</taxon>
        <taxon>Pseudomonadota</taxon>
        <taxon>Gammaproteobacteria</taxon>
        <taxon>Thiohalorhabdales</taxon>
        <taxon>Thiohalorhabdaceae</taxon>
        <taxon>Thiohalorhabdus</taxon>
    </lineage>
</organism>
<comment type="caution">
    <text evidence="1">The sequence shown here is derived from an EMBL/GenBank/DDBJ whole genome shotgun (WGS) entry which is preliminary data.</text>
</comment>
<dbReference type="Proteomes" id="UP001575181">
    <property type="component" value="Unassembled WGS sequence"/>
</dbReference>
<keyword evidence="2" id="KW-1185">Reference proteome</keyword>
<evidence type="ECO:0000313" key="2">
    <source>
        <dbReference type="Proteomes" id="UP001575181"/>
    </source>
</evidence>
<name>A0ABV4TX54_9GAMM</name>
<sequence length="77" mass="8640">MDDTKMVHQANQIAAYFEVYPKERARQGVLDHIQKFWPSEKRAELAAFRKGGGEGMHPLVEWAADQLAEAAGEQVQG</sequence>
<gene>
    <name evidence="1" type="ORF">ACERLL_13435</name>
</gene>
<protein>
    <submittedName>
        <fullName evidence="1">Formate dehydrogenase subunit delta</fullName>
    </submittedName>
</protein>
<evidence type="ECO:0000313" key="1">
    <source>
        <dbReference type="EMBL" id="MFA9461823.1"/>
    </source>
</evidence>
<dbReference type="Pfam" id="PF11390">
    <property type="entry name" value="FdsD"/>
    <property type="match status" value="1"/>
</dbReference>
<dbReference type="EMBL" id="JBGUAW010000009">
    <property type="protein sequence ID" value="MFA9461823.1"/>
    <property type="molecule type" value="Genomic_DNA"/>
</dbReference>
<dbReference type="RefSeq" id="WP_373656613.1">
    <property type="nucleotide sequence ID" value="NZ_JBGUAW010000009.1"/>
</dbReference>
<dbReference type="InterPro" id="IPR021074">
    <property type="entry name" value="Formate_DH_dsu"/>
</dbReference>
<proteinExistence type="predicted"/>
<reference evidence="1 2" key="1">
    <citation type="submission" date="2024-08" db="EMBL/GenBank/DDBJ databases">
        <title>Whole-genome sequencing of halo(alkali)philic microorganisms from hypersaline lakes.</title>
        <authorList>
            <person name="Sorokin D.Y."/>
            <person name="Merkel A.Y."/>
            <person name="Messina E."/>
            <person name="Yakimov M."/>
        </authorList>
    </citation>
    <scope>NUCLEOTIDE SEQUENCE [LARGE SCALE GENOMIC DNA]</scope>
    <source>
        <strain evidence="1 2">Cl-TMA</strain>
    </source>
</reference>
<accession>A0ABV4TX54</accession>